<feature type="region of interest" description="Disordered" evidence="1">
    <location>
        <begin position="26"/>
        <end position="75"/>
    </location>
</feature>
<feature type="compositionally biased region" description="Basic and acidic residues" evidence="1">
    <location>
        <begin position="50"/>
        <end position="66"/>
    </location>
</feature>
<dbReference type="AlphaFoldDB" id="A0A2H3EA42"/>
<evidence type="ECO:0000313" key="3">
    <source>
        <dbReference type="Proteomes" id="UP000217790"/>
    </source>
</evidence>
<name>A0A2H3EA42_ARMGA</name>
<accession>A0A2H3EA42</accession>
<feature type="compositionally biased region" description="Low complexity" evidence="1">
    <location>
        <begin position="31"/>
        <end position="41"/>
    </location>
</feature>
<keyword evidence="3" id="KW-1185">Reference proteome</keyword>
<gene>
    <name evidence="2" type="ORF">ARMGADRAFT_6850</name>
</gene>
<organism evidence="2 3">
    <name type="scientific">Armillaria gallica</name>
    <name type="common">Bulbous honey fungus</name>
    <name type="synonym">Armillaria bulbosa</name>
    <dbReference type="NCBI Taxonomy" id="47427"/>
    <lineage>
        <taxon>Eukaryota</taxon>
        <taxon>Fungi</taxon>
        <taxon>Dikarya</taxon>
        <taxon>Basidiomycota</taxon>
        <taxon>Agaricomycotina</taxon>
        <taxon>Agaricomycetes</taxon>
        <taxon>Agaricomycetidae</taxon>
        <taxon>Agaricales</taxon>
        <taxon>Marasmiineae</taxon>
        <taxon>Physalacriaceae</taxon>
        <taxon>Armillaria</taxon>
    </lineage>
</organism>
<dbReference type="InParanoid" id="A0A2H3EA42"/>
<reference evidence="3" key="1">
    <citation type="journal article" date="2017" name="Nat. Ecol. Evol.">
        <title>Genome expansion and lineage-specific genetic innovations in the forest pathogenic fungi Armillaria.</title>
        <authorList>
            <person name="Sipos G."/>
            <person name="Prasanna A.N."/>
            <person name="Walter M.C."/>
            <person name="O'Connor E."/>
            <person name="Balint B."/>
            <person name="Krizsan K."/>
            <person name="Kiss B."/>
            <person name="Hess J."/>
            <person name="Varga T."/>
            <person name="Slot J."/>
            <person name="Riley R."/>
            <person name="Boka B."/>
            <person name="Rigling D."/>
            <person name="Barry K."/>
            <person name="Lee J."/>
            <person name="Mihaltcheva S."/>
            <person name="LaButti K."/>
            <person name="Lipzen A."/>
            <person name="Waldron R."/>
            <person name="Moloney N.M."/>
            <person name="Sperisen C."/>
            <person name="Kredics L."/>
            <person name="Vagvoelgyi C."/>
            <person name="Patrignani A."/>
            <person name="Fitzpatrick D."/>
            <person name="Nagy I."/>
            <person name="Doyle S."/>
            <person name="Anderson J.B."/>
            <person name="Grigoriev I.V."/>
            <person name="Gueldener U."/>
            <person name="Muensterkoetter M."/>
            <person name="Nagy L.G."/>
        </authorList>
    </citation>
    <scope>NUCLEOTIDE SEQUENCE [LARGE SCALE GENOMIC DNA]</scope>
    <source>
        <strain evidence="3">Ar21-2</strain>
    </source>
</reference>
<evidence type="ECO:0000313" key="2">
    <source>
        <dbReference type="EMBL" id="PBL03201.1"/>
    </source>
</evidence>
<proteinExistence type="predicted"/>
<sequence length="171" mass="19017">MSEQRATSMTVIHAIPLVRPTNPFISPRVLPTTHQSISHQHQQPHKHAPRPQDPHHNTQPRKELQRPHSPRYPAKRNMGLVLVRMALRDILVRGVCPVAQSRSKLQANMLVVQRPGLPRRPSKLCAGRSVSRLPGGGTESRWVVAWVGWDDDEGPVVGPPLPVVGQDSVCL</sequence>
<dbReference type="EMBL" id="KZ293644">
    <property type="protein sequence ID" value="PBL03201.1"/>
    <property type="molecule type" value="Genomic_DNA"/>
</dbReference>
<evidence type="ECO:0000256" key="1">
    <source>
        <dbReference type="SAM" id="MobiDB-lite"/>
    </source>
</evidence>
<protein>
    <submittedName>
        <fullName evidence="2">Uncharacterized protein</fullName>
    </submittedName>
</protein>
<dbReference type="Proteomes" id="UP000217790">
    <property type="component" value="Unassembled WGS sequence"/>
</dbReference>